<feature type="non-terminal residue" evidence="1">
    <location>
        <position position="1"/>
    </location>
</feature>
<evidence type="ECO:0000313" key="1">
    <source>
        <dbReference type="EMBL" id="MEQ2297348.1"/>
    </source>
</evidence>
<keyword evidence="2" id="KW-1185">Reference proteome</keyword>
<reference evidence="1 2" key="1">
    <citation type="submission" date="2021-06" db="EMBL/GenBank/DDBJ databases">
        <authorList>
            <person name="Palmer J.M."/>
        </authorList>
    </citation>
    <scope>NUCLEOTIDE SEQUENCE [LARGE SCALE GENOMIC DNA]</scope>
    <source>
        <strain evidence="1 2">AS_MEX2019</strain>
        <tissue evidence="1">Muscle</tissue>
    </source>
</reference>
<gene>
    <name evidence="1" type="ORF">AMECASPLE_033886</name>
</gene>
<comment type="caution">
    <text evidence="1">The sequence shown here is derived from an EMBL/GenBank/DDBJ whole genome shotgun (WGS) entry which is preliminary data.</text>
</comment>
<name>A0ABV0YVJ9_9TELE</name>
<accession>A0ABV0YVJ9</accession>
<protein>
    <submittedName>
        <fullName evidence="1">Uncharacterized protein</fullName>
    </submittedName>
</protein>
<dbReference type="Proteomes" id="UP001469553">
    <property type="component" value="Unassembled WGS sequence"/>
</dbReference>
<organism evidence="1 2">
    <name type="scientific">Ameca splendens</name>
    <dbReference type="NCBI Taxonomy" id="208324"/>
    <lineage>
        <taxon>Eukaryota</taxon>
        <taxon>Metazoa</taxon>
        <taxon>Chordata</taxon>
        <taxon>Craniata</taxon>
        <taxon>Vertebrata</taxon>
        <taxon>Euteleostomi</taxon>
        <taxon>Actinopterygii</taxon>
        <taxon>Neopterygii</taxon>
        <taxon>Teleostei</taxon>
        <taxon>Neoteleostei</taxon>
        <taxon>Acanthomorphata</taxon>
        <taxon>Ovalentaria</taxon>
        <taxon>Atherinomorphae</taxon>
        <taxon>Cyprinodontiformes</taxon>
        <taxon>Goodeidae</taxon>
        <taxon>Ameca</taxon>
    </lineage>
</organism>
<proteinExistence type="predicted"/>
<evidence type="ECO:0000313" key="2">
    <source>
        <dbReference type="Proteomes" id="UP001469553"/>
    </source>
</evidence>
<sequence>RHGKSRFASLEVDAAVRSLQAVRCNGDTGALDLSSSRVIHWTVRIRNCTLQVTGMSCILDG</sequence>
<dbReference type="EMBL" id="JAHRIP010042309">
    <property type="protein sequence ID" value="MEQ2297348.1"/>
    <property type="molecule type" value="Genomic_DNA"/>
</dbReference>